<proteinExistence type="predicted"/>
<organism evidence="1 2">
    <name type="scientific">Steccherinum ochraceum</name>
    <dbReference type="NCBI Taxonomy" id="92696"/>
    <lineage>
        <taxon>Eukaryota</taxon>
        <taxon>Fungi</taxon>
        <taxon>Dikarya</taxon>
        <taxon>Basidiomycota</taxon>
        <taxon>Agaricomycotina</taxon>
        <taxon>Agaricomycetes</taxon>
        <taxon>Polyporales</taxon>
        <taxon>Steccherinaceae</taxon>
        <taxon>Steccherinum</taxon>
    </lineage>
</organism>
<dbReference type="EMBL" id="RWJN01000006">
    <property type="protein sequence ID" value="TCD71404.1"/>
    <property type="molecule type" value="Genomic_DNA"/>
</dbReference>
<name>A0A4R0S3P9_9APHY</name>
<dbReference type="AlphaFoldDB" id="A0A4R0S3P9"/>
<evidence type="ECO:0000313" key="2">
    <source>
        <dbReference type="Proteomes" id="UP000292702"/>
    </source>
</evidence>
<protein>
    <submittedName>
        <fullName evidence="1">Uncharacterized protein</fullName>
    </submittedName>
</protein>
<accession>A0A4R0S3P9</accession>
<keyword evidence="2" id="KW-1185">Reference proteome</keyword>
<dbReference type="Proteomes" id="UP000292702">
    <property type="component" value="Unassembled WGS sequence"/>
</dbReference>
<comment type="caution">
    <text evidence="1">The sequence shown here is derived from an EMBL/GenBank/DDBJ whole genome shotgun (WGS) entry which is preliminary data.</text>
</comment>
<evidence type="ECO:0000313" key="1">
    <source>
        <dbReference type="EMBL" id="TCD71404.1"/>
    </source>
</evidence>
<gene>
    <name evidence="1" type="ORF">EIP91_010110</name>
</gene>
<sequence>MSNVRLSLLDRLLTDVEDETSTVDPLETMSTRSSTIVGIGTLTGRGIMLVGTGVIRAVSYVGLRRELGRIASAQRKSAPVYGARYEWRPGGTQGIGMIYPPLDPPLYSPLVELQRPGLYPRDISVGAWNLMLVELGRGHEEQLLRAFLRPQLSSTDLQIYVKQLSICALSEWQKYPHRKRDMKLESGLYSPNNERPYPEGMLGIGLLHILSLIQSHDPSLLHEIFDIDEFALVLCAATLWTIPDDKETGFDARTCILRSIPNVGERQWSGSELRRPVINKFVGCFATFISHREPTWDLGVIAHETTHTAAQDDALVDLMRNHSDMVASLCEENKDMSSFFCGLRPIVAVRRLWHTQGSWRGPFTRFLDALARHRSVHQLSRDLSPKQASFLTDSRFFTGWSRTGYLPDDMGRTATDAGLVKWFLAGFQRNRTNSPEQPPSLEACSLLANVIAV</sequence>
<reference evidence="1 2" key="1">
    <citation type="submission" date="2018-11" db="EMBL/GenBank/DDBJ databases">
        <title>Genome assembly of Steccherinum ochraceum LE-BIN_3174, the white-rot fungus of the Steccherinaceae family (The Residual Polyporoid clade, Polyporales, Basidiomycota).</title>
        <authorList>
            <person name="Fedorova T.V."/>
            <person name="Glazunova O.A."/>
            <person name="Landesman E.O."/>
            <person name="Moiseenko K.V."/>
            <person name="Psurtseva N.V."/>
            <person name="Savinova O.S."/>
            <person name="Shakhova N.V."/>
            <person name="Tyazhelova T.V."/>
            <person name="Vasina D.V."/>
        </authorList>
    </citation>
    <scope>NUCLEOTIDE SEQUENCE [LARGE SCALE GENOMIC DNA]</scope>
    <source>
        <strain evidence="1 2">LE-BIN_3174</strain>
    </source>
</reference>